<keyword evidence="5" id="KW-1185">Reference proteome</keyword>
<evidence type="ECO:0000259" key="3">
    <source>
        <dbReference type="PROSITE" id="PS50977"/>
    </source>
</evidence>
<dbReference type="AlphaFoldDB" id="A0A238V373"/>
<accession>A0A238V373</accession>
<dbReference type="Proteomes" id="UP000198348">
    <property type="component" value="Unassembled WGS sequence"/>
</dbReference>
<proteinExistence type="predicted"/>
<dbReference type="InterPro" id="IPR009057">
    <property type="entry name" value="Homeodomain-like_sf"/>
</dbReference>
<gene>
    <name evidence="4" type="ORF">SAMN06265360_101155</name>
</gene>
<reference evidence="4 5" key="1">
    <citation type="submission" date="2017-06" db="EMBL/GenBank/DDBJ databases">
        <authorList>
            <person name="Kim H.J."/>
            <person name="Triplett B.A."/>
        </authorList>
    </citation>
    <scope>NUCLEOTIDE SEQUENCE [LARGE SCALE GENOMIC DNA]</scope>
    <source>
        <strain evidence="4 5">DSM 45207</strain>
    </source>
</reference>
<dbReference type="InterPro" id="IPR036271">
    <property type="entry name" value="Tet_transcr_reg_TetR-rel_C_sf"/>
</dbReference>
<dbReference type="PROSITE" id="PS50977">
    <property type="entry name" value="HTH_TETR_2"/>
    <property type="match status" value="1"/>
</dbReference>
<dbReference type="InterPro" id="IPR001647">
    <property type="entry name" value="HTH_TetR"/>
</dbReference>
<keyword evidence="1 2" id="KW-0238">DNA-binding</keyword>
<dbReference type="SUPFAM" id="SSF46689">
    <property type="entry name" value="Homeodomain-like"/>
    <property type="match status" value="1"/>
</dbReference>
<dbReference type="PANTHER" id="PTHR30055:SF160">
    <property type="entry name" value="TRANSCRIPTIONAL REGULATORY PROTEIN (PROBABLY ASNC-FAMILY)-RELATED"/>
    <property type="match status" value="1"/>
</dbReference>
<evidence type="ECO:0000313" key="5">
    <source>
        <dbReference type="Proteomes" id="UP000198348"/>
    </source>
</evidence>
<dbReference type="Pfam" id="PF00440">
    <property type="entry name" value="TetR_N"/>
    <property type="match status" value="1"/>
</dbReference>
<dbReference type="GO" id="GO:0003700">
    <property type="term" value="F:DNA-binding transcription factor activity"/>
    <property type="evidence" value="ECO:0007669"/>
    <property type="project" value="TreeGrafter"/>
</dbReference>
<evidence type="ECO:0000256" key="1">
    <source>
        <dbReference type="ARBA" id="ARBA00023125"/>
    </source>
</evidence>
<dbReference type="InterPro" id="IPR050109">
    <property type="entry name" value="HTH-type_TetR-like_transc_reg"/>
</dbReference>
<dbReference type="PANTHER" id="PTHR30055">
    <property type="entry name" value="HTH-TYPE TRANSCRIPTIONAL REGULATOR RUTR"/>
    <property type="match status" value="1"/>
</dbReference>
<dbReference type="GO" id="GO:0000976">
    <property type="term" value="F:transcription cis-regulatory region binding"/>
    <property type="evidence" value="ECO:0007669"/>
    <property type="project" value="TreeGrafter"/>
</dbReference>
<name>A0A238V373_9PSEU</name>
<feature type="DNA-binding region" description="H-T-H motif" evidence="2">
    <location>
        <begin position="31"/>
        <end position="50"/>
    </location>
</feature>
<evidence type="ECO:0000313" key="4">
    <source>
        <dbReference type="EMBL" id="SNR28023.1"/>
    </source>
</evidence>
<dbReference type="Gene3D" id="1.10.357.10">
    <property type="entry name" value="Tetracycline Repressor, domain 2"/>
    <property type="match status" value="1"/>
</dbReference>
<feature type="domain" description="HTH tetR-type" evidence="3">
    <location>
        <begin position="9"/>
        <end position="68"/>
    </location>
</feature>
<sequence length="225" mass="24690">MARWAGQRCRRRAEIVDAAIAAIGAHGPGVSIDQIAGQAGIARPRLYRHFDDVEDLRRAVARRAGRELFDAVTPVLSNPVGTPWSLIECSVEMFVTWLDGNADLYRYVKRRTGSSKSEAEDVVTDIRGKLARWIGRILADFFVVFELDTRTADSVAFGLVGLVESATNRWVSEPAELTRDEFVAAVARCVWGVIEHTLQGGGVRLAPHESLPPLPLNEPNGVNGM</sequence>
<organism evidence="4 5">
    <name type="scientific">Haloechinothrix alba</name>
    <dbReference type="NCBI Taxonomy" id="664784"/>
    <lineage>
        <taxon>Bacteria</taxon>
        <taxon>Bacillati</taxon>
        <taxon>Actinomycetota</taxon>
        <taxon>Actinomycetes</taxon>
        <taxon>Pseudonocardiales</taxon>
        <taxon>Pseudonocardiaceae</taxon>
        <taxon>Haloechinothrix</taxon>
    </lineage>
</organism>
<dbReference type="SUPFAM" id="SSF48498">
    <property type="entry name" value="Tetracyclin repressor-like, C-terminal domain"/>
    <property type="match status" value="1"/>
</dbReference>
<dbReference type="EMBL" id="FZNW01000001">
    <property type="protein sequence ID" value="SNR28023.1"/>
    <property type="molecule type" value="Genomic_DNA"/>
</dbReference>
<evidence type="ECO:0000256" key="2">
    <source>
        <dbReference type="PROSITE-ProRule" id="PRU00335"/>
    </source>
</evidence>
<protein>
    <submittedName>
        <fullName evidence="4">Transcriptional regulator, TetR family</fullName>
    </submittedName>
</protein>